<feature type="transmembrane region" description="Helical" evidence="5">
    <location>
        <begin position="84"/>
        <end position="105"/>
    </location>
</feature>
<feature type="transmembrane region" description="Helical" evidence="5">
    <location>
        <begin position="332"/>
        <end position="351"/>
    </location>
</feature>
<dbReference type="KEGG" id="dbc:MFMK1_002969"/>
<reference evidence="7 8" key="1">
    <citation type="submission" date="2023-04" db="EMBL/GenBank/DDBJ databases">
        <authorList>
            <person name="Hsu D."/>
        </authorList>
    </citation>
    <scope>NUCLEOTIDE SEQUENCE [LARGE SCALE GENOMIC DNA]</scope>
    <source>
        <strain evidence="7 8">MK1</strain>
    </source>
</reference>
<evidence type="ECO:0000259" key="6">
    <source>
        <dbReference type="Pfam" id="PF04932"/>
    </source>
</evidence>
<keyword evidence="8" id="KW-1185">Reference proteome</keyword>
<evidence type="ECO:0000256" key="1">
    <source>
        <dbReference type="ARBA" id="ARBA00004141"/>
    </source>
</evidence>
<dbReference type="AlphaFoldDB" id="A0AAU0USC2"/>
<comment type="subcellular location">
    <subcellularLocation>
        <location evidence="1">Membrane</location>
        <topology evidence="1">Multi-pass membrane protein</topology>
    </subcellularLocation>
</comment>
<dbReference type="EMBL" id="CP121694">
    <property type="protein sequence ID" value="WRO23121.1"/>
    <property type="molecule type" value="Genomic_DNA"/>
</dbReference>
<dbReference type="InterPro" id="IPR007016">
    <property type="entry name" value="O-antigen_ligase-rel_domated"/>
</dbReference>
<feature type="transmembrane region" description="Helical" evidence="5">
    <location>
        <begin position="7"/>
        <end position="24"/>
    </location>
</feature>
<dbReference type="RefSeq" id="WP_366922507.1">
    <property type="nucleotide sequence ID" value="NZ_CP121694.1"/>
</dbReference>
<dbReference type="InterPro" id="IPR051533">
    <property type="entry name" value="WaaL-like"/>
</dbReference>
<protein>
    <submittedName>
        <fullName evidence="7">O-antigen ligase family protein</fullName>
    </submittedName>
</protein>
<dbReference type="Gene3D" id="1.25.40.10">
    <property type="entry name" value="Tetratricopeptide repeat domain"/>
    <property type="match status" value="2"/>
</dbReference>
<dbReference type="Proteomes" id="UP001329915">
    <property type="component" value="Chromosome"/>
</dbReference>
<dbReference type="Pfam" id="PF04932">
    <property type="entry name" value="Wzy_C"/>
    <property type="match status" value="1"/>
</dbReference>
<feature type="domain" description="O-antigen ligase-related" evidence="6">
    <location>
        <begin position="174"/>
        <end position="339"/>
    </location>
</feature>
<name>A0AAU0USC2_9FIRM</name>
<dbReference type="PANTHER" id="PTHR37422">
    <property type="entry name" value="TEICHURONIC ACID BIOSYNTHESIS PROTEIN TUAE"/>
    <property type="match status" value="1"/>
</dbReference>
<evidence type="ECO:0000256" key="3">
    <source>
        <dbReference type="ARBA" id="ARBA00022989"/>
    </source>
</evidence>
<proteinExistence type="predicted"/>
<dbReference type="GO" id="GO:0016020">
    <property type="term" value="C:membrane"/>
    <property type="evidence" value="ECO:0007669"/>
    <property type="project" value="UniProtKB-SubCell"/>
</dbReference>
<keyword evidence="4 5" id="KW-0472">Membrane</keyword>
<evidence type="ECO:0000256" key="4">
    <source>
        <dbReference type="ARBA" id="ARBA00023136"/>
    </source>
</evidence>
<dbReference type="SUPFAM" id="SSF48452">
    <property type="entry name" value="TPR-like"/>
    <property type="match status" value="1"/>
</dbReference>
<dbReference type="GO" id="GO:0016874">
    <property type="term" value="F:ligase activity"/>
    <property type="evidence" value="ECO:0007669"/>
    <property type="project" value="UniProtKB-KW"/>
</dbReference>
<feature type="transmembrane region" description="Helical" evidence="5">
    <location>
        <begin position="193"/>
        <end position="211"/>
    </location>
</feature>
<evidence type="ECO:0000256" key="2">
    <source>
        <dbReference type="ARBA" id="ARBA00022692"/>
    </source>
</evidence>
<dbReference type="InterPro" id="IPR011990">
    <property type="entry name" value="TPR-like_helical_dom_sf"/>
</dbReference>
<dbReference type="PANTHER" id="PTHR37422:SF23">
    <property type="entry name" value="TEICHURONIC ACID BIOSYNTHESIS PROTEIN TUAE"/>
    <property type="match status" value="1"/>
</dbReference>
<sequence>MQRAATNIYLLVLMLVLGVTPLLKNGFYHWILYLDMMLVGLAVLYALGKGARPRWHKMTVIYFSGYIIIVFLTFFSGIDPHETLYVGLKLLLYLGVCYLASSTLIREEIYRLNLFLVVVTSLVASTGILYFLLLNSSRIESTFINSNPLGLFLVMGFFLALFPYLYNGKKGYLLALLLTGTGAMLTGSRGSMVAAFLPYLITLIQIVRLRIPGGVRRLMKVTALVVAVVILISIIAPCVQTSINETVGDAYPIAKGRKLLEHNLVRAGSFASSSVGGRLSFWLVALKEFQAHPFTGVGAGNYHNAYFYFWNDDRFYSRFTHNQYLQVLAETGMFGFFFFTLTMAMVIWVLWRQRRGDPLYWGFFLALLSFIIHMGIDFSWDMPAVTLTFWAVVGMAWSLTDPTTVASSRRFLALAMVAMLLIGGMQFGSDWLARQGSRFTEQQQYRQAIEKYSLAVKIYPWKDTYWSGLSFTYDRLYRSENIESNLNRATMFLDKALLVNPSNSYLMDVQAAYFEAKGQAKQAERLYRQAVEASGFYPQARVKLGNFYLDQKRYLLAKEVFAEGIYWFSTALRAAPDSGQRVKLQLASVDLYRGMAAVEEKLGNTESARHYSAKANEILTKIQFWADDGKT</sequence>
<feature type="transmembrane region" description="Helical" evidence="5">
    <location>
        <begin position="358"/>
        <end position="376"/>
    </location>
</feature>
<feature type="transmembrane region" description="Helical" evidence="5">
    <location>
        <begin position="411"/>
        <end position="433"/>
    </location>
</feature>
<evidence type="ECO:0000313" key="8">
    <source>
        <dbReference type="Proteomes" id="UP001329915"/>
    </source>
</evidence>
<accession>A0AAU0USC2</accession>
<feature type="transmembrane region" description="Helical" evidence="5">
    <location>
        <begin position="148"/>
        <end position="166"/>
    </location>
</feature>
<evidence type="ECO:0000313" key="7">
    <source>
        <dbReference type="EMBL" id="WRO23121.1"/>
    </source>
</evidence>
<keyword evidence="7" id="KW-0436">Ligase</keyword>
<organism evidence="7 8">
    <name type="scientific">Metallumcola ferriviriculae</name>
    <dbReference type="NCBI Taxonomy" id="3039180"/>
    <lineage>
        <taxon>Bacteria</taxon>
        <taxon>Bacillati</taxon>
        <taxon>Bacillota</taxon>
        <taxon>Clostridia</taxon>
        <taxon>Neomoorellales</taxon>
        <taxon>Desulfitibacteraceae</taxon>
        <taxon>Metallumcola</taxon>
    </lineage>
</organism>
<feature type="transmembrane region" description="Helical" evidence="5">
    <location>
        <begin position="171"/>
        <end position="187"/>
    </location>
</feature>
<keyword evidence="2 5" id="KW-0812">Transmembrane</keyword>
<keyword evidence="3 5" id="KW-1133">Transmembrane helix</keyword>
<feature type="transmembrane region" description="Helical" evidence="5">
    <location>
        <begin position="30"/>
        <end position="48"/>
    </location>
</feature>
<feature type="transmembrane region" description="Helical" evidence="5">
    <location>
        <begin position="223"/>
        <end position="243"/>
    </location>
</feature>
<gene>
    <name evidence="7" type="ORF">MFMK1_002969</name>
</gene>
<feature type="transmembrane region" description="Helical" evidence="5">
    <location>
        <begin position="112"/>
        <end position="133"/>
    </location>
</feature>
<feature type="transmembrane region" description="Helical" evidence="5">
    <location>
        <begin position="382"/>
        <end position="399"/>
    </location>
</feature>
<feature type="transmembrane region" description="Helical" evidence="5">
    <location>
        <begin position="60"/>
        <end position="78"/>
    </location>
</feature>
<evidence type="ECO:0000256" key="5">
    <source>
        <dbReference type="SAM" id="Phobius"/>
    </source>
</evidence>